<evidence type="ECO:0000256" key="1">
    <source>
        <dbReference type="ARBA" id="ARBA00001971"/>
    </source>
</evidence>
<keyword evidence="8 10" id="KW-0503">Monooxygenase</keyword>
<feature type="binding site" description="axial binding residue" evidence="9">
    <location>
        <position position="437"/>
    </location>
    <ligand>
        <name>heme</name>
        <dbReference type="ChEBI" id="CHEBI:30413"/>
    </ligand>
    <ligandPart>
        <name>Fe</name>
        <dbReference type="ChEBI" id="CHEBI:18248"/>
    </ligandPart>
</feature>
<evidence type="ECO:0000256" key="10">
    <source>
        <dbReference type="RuleBase" id="RU000461"/>
    </source>
</evidence>
<comment type="pathway">
    <text evidence="2">Secondary metabolite biosynthesis.</text>
</comment>
<dbReference type="GO" id="GO:0016705">
    <property type="term" value="F:oxidoreductase activity, acting on paired donors, with incorporation or reduction of molecular oxygen"/>
    <property type="evidence" value="ECO:0007669"/>
    <property type="project" value="InterPro"/>
</dbReference>
<evidence type="ECO:0000256" key="7">
    <source>
        <dbReference type="ARBA" id="ARBA00023004"/>
    </source>
</evidence>
<dbReference type="GO" id="GO:0020037">
    <property type="term" value="F:heme binding"/>
    <property type="evidence" value="ECO:0007669"/>
    <property type="project" value="InterPro"/>
</dbReference>
<keyword evidence="6 10" id="KW-0560">Oxidoreductase</keyword>
<dbReference type="InterPro" id="IPR001128">
    <property type="entry name" value="Cyt_P450"/>
</dbReference>
<evidence type="ECO:0000313" key="11">
    <source>
        <dbReference type="EMBL" id="PAV17223.1"/>
    </source>
</evidence>
<evidence type="ECO:0000256" key="2">
    <source>
        <dbReference type="ARBA" id="ARBA00005179"/>
    </source>
</evidence>
<dbReference type="InterPro" id="IPR017972">
    <property type="entry name" value="Cyt_P450_CS"/>
</dbReference>
<dbReference type="InterPro" id="IPR050364">
    <property type="entry name" value="Cytochrome_P450_fung"/>
</dbReference>
<proteinExistence type="inferred from homology"/>
<evidence type="ECO:0000256" key="5">
    <source>
        <dbReference type="ARBA" id="ARBA00022723"/>
    </source>
</evidence>
<dbReference type="PRINTS" id="PR00463">
    <property type="entry name" value="EP450I"/>
</dbReference>
<dbReference type="GO" id="GO:0004497">
    <property type="term" value="F:monooxygenase activity"/>
    <property type="evidence" value="ECO:0007669"/>
    <property type="project" value="UniProtKB-KW"/>
</dbReference>
<organism evidence="11 12">
    <name type="scientific">Pyrrhoderma noxium</name>
    <dbReference type="NCBI Taxonomy" id="2282107"/>
    <lineage>
        <taxon>Eukaryota</taxon>
        <taxon>Fungi</taxon>
        <taxon>Dikarya</taxon>
        <taxon>Basidiomycota</taxon>
        <taxon>Agaricomycotina</taxon>
        <taxon>Agaricomycetes</taxon>
        <taxon>Hymenochaetales</taxon>
        <taxon>Hymenochaetaceae</taxon>
        <taxon>Pyrrhoderma</taxon>
    </lineage>
</organism>
<comment type="caution">
    <text evidence="11">The sequence shown here is derived from an EMBL/GenBank/DDBJ whole genome shotgun (WGS) entry which is preliminary data.</text>
</comment>
<dbReference type="Pfam" id="PF00067">
    <property type="entry name" value="p450"/>
    <property type="match status" value="1"/>
</dbReference>
<dbReference type="Gene3D" id="1.10.630.10">
    <property type="entry name" value="Cytochrome P450"/>
    <property type="match status" value="1"/>
</dbReference>
<dbReference type="EMBL" id="NBII01000007">
    <property type="protein sequence ID" value="PAV17223.1"/>
    <property type="molecule type" value="Genomic_DNA"/>
</dbReference>
<dbReference type="AlphaFoldDB" id="A0A286UCA0"/>
<keyword evidence="7 9" id="KW-0408">Iron</keyword>
<keyword evidence="4 9" id="KW-0349">Heme</keyword>
<dbReference type="STRING" id="2282107.A0A286UCA0"/>
<dbReference type="PROSITE" id="PS00086">
    <property type="entry name" value="CYTOCHROME_P450"/>
    <property type="match status" value="1"/>
</dbReference>
<sequence>MILIYLIDVLAVLCILSLLRRFGIARKTSLQLPPGPKGLPLIGNILDLQDDGIWETARKWGDKYGPIISISNLGSPIIFLNTYEIIVDLLEKRGSIYSSRPTNIMIDLGGWSRWFVVFFPYSDELRKSRQLLHRHLQVNVVPRYFKVQEAAVHKLLDNLLSSPEEFLKHVRTSAGQSILKITYNYDTKDKDDYYVNIAEEGLEYAATSVGFFLVNVIPWLQYLPTWFPGTGFLRLSKRGRELGTEMRNRVYDTVKQNVLNGHPMPSIASRLIESNSNEDGSIVDEEIIKNVAGITYGAGADTIVSTAITFILAMVLHPETMKRGQEELDQVLGKNTLPTMDDRPKLPFIDAIRKECLRWQVVTPFASPHTTSEDDVYKGYFIPKGATIYPNLWSVFRDPQRYPEPERFNPDRWLPENGKEPPLDSFKVAFGIGRRICPGRFLANNSLFLIIASTLAAFNIEKAMDGNGEPIIPDGDYEERFLRHAKSFKCSIKPRSKEIASIIRQMVEAEEAEK</sequence>
<evidence type="ECO:0000256" key="6">
    <source>
        <dbReference type="ARBA" id="ARBA00023002"/>
    </source>
</evidence>
<dbReference type="GO" id="GO:0005506">
    <property type="term" value="F:iron ion binding"/>
    <property type="evidence" value="ECO:0007669"/>
    <property type="project" value="InterPro"/>
</dbReference>
<dbReference type="InterPro" id="IPR036396">
    <property type="entry name" value="Cyt_P450_sf"/>
</dbReference>
<dbReference type="PANTHER" id="PTHR46300">
    <property type="entry name" value="P450, PUTATIVE (EUROFUNG)-RELATED-RELATED"/>
    <property type="match status" value="1"/>
</dbReference>
<evidence type="ECO:0000256" key="3">
    <source>
        <dbReference type="ARBA" id="ARBA00010617"/>
    </source>
</evidence>
<keyword evidence="5 9" id="KW-0479">Metal-binding</keyword>
<reference evidence="11 12" key="1">
    <citation type="journal article" date="2017" name="Mol. Ecol.">
        <title>Comparative and population genomic landscape of Phellinus noxius: A hypervariable fungus causing root rot in trees.</title>
        <authorList>
            <person name="Chung C.L."/>
            <person name="Lee T.J."/>
            <person name="Akiba M."/>
            <person name="Lee H.H."/>
            <person name="Kuo T.H."/>
            <person name="Liu D."/>
            <person name="Ke H.M."/>
            <person name="Yokoi T."/>
            <person name="Roa M.B."/>
            <person name="Lu M.J."/>
            <person name="Chang Y.Y."/>
            <person name="Ann P.J."/>
            <person name="Tsai J.N."/>
            <person name="Chen C.Y."/>
            <person name="Tzean S.S."/>
            <person name="Ota Y."/>
            <person name="Hattori T."/>
            <person name="Sahashi N."/>
            <person name="Liou R.F."/>
            <person name="Kikuchi T."/>
            <person name="Tsai I.J."/>
        </authorList>
    </citation>
    <scope>NUCLEOTIDE SEQUENCE [LARGE SCALE GENOMIC DNA]</scope>
    <source>
        <strain evidence="11 12">FFPRI411160</strain>
    </source>
</reference>
<comment type="similarity">
    <text evidence="3 10">Belongs to the cytochrome P450 family.</text>
</comment>
<keyword evidence="12" id="KW-1185">Reference proteome</keyword>
<evidence type="ECO:0000313" key="12">
    <source>
        <dbReference type="Proteomes" id="UP000217199"/>
    </source>
</evidence>
<protein>
    <submittedName>
        <fullName evidence="11">Cytochrome P450</fullName>
    </submittedName>
</protein>
<comment type="cofactor">
    <cofactor evidence="1 9">
        <name>heme</name>
        <dbReference type="ChEBI" id="CHEBI:30413"/>
    </cofactor>
</comment>
<dbReference type="InterPro" id="IPR002401">
    <property type="entry name" value="Cyt_P450_E_grp-I"/>
</dbReference>
<dbReference type="PANTHER" id="PTHR46300:SF7">
    <property type="entry name" value="P450, PUTATIVE (EUROFUNG)-RELATED"/>
    <property type="match status" value="1"/>
</dbReference>
<dbReference type="Proteomes" id="UP000217199">
    <property type="component" value="Unassembled WGS sequence"/>
</dbReference>
<gene>
    <name evidence="11" type="ORF">PNOK_0728700</name>
</gene>
<dbReference type="OrthoDB" id="2789670at2759"/>
<evidence type="ECO:0000256" key="9">
    <source>
        <dbReference type="PIRSR" id="PIRSR602401-1"/>
    </source>
</evidence>
<evidence type="ECO:0000256" key="8">
    <source>
        <dbReference type="ARBA" id="ARBA00023033"/>
    </source>
</evidence>
<dbReference type="SUPFAM" id="SSF48264">
    <property type="entry name" value="Cytochrome P450"/>
    <property type="match status" value="1"/>
</dbReference>
<name>A0A286UCA0_9AGAM</name>
<dbReference type="CDD" id="cd11065">
    <property type="entry name" value="CYP64-like"/>
    <property type="match status" value="1"/>
</dbReference>
<dbReference type="InParanoid" id="A0A286UCA0"/>
<accession>A0A286UCA0</accession>
<evidence type="ECO:0000256" key="4">
    <source>
        <dbReference type="ARBA" id="ARBA00022617"/>
    </source>
</evidence>